<evidence type="ECO:0000313" key="3">
    <source>
        <dbReference type="Proteomes" id="UP000238049"/>
    </source>
</evidence>
<accession>A0A2S7A3X1</accession>
<organism evidence="2 3">
    <name type="scientific">Xanthomonas arboricola pv. guizotiae</name>
    <dbReference type="NCBI Taxonomy" id="487867"/>
    <lineage>
        <taxon>Bacteria</taxon>
        <taxon>Pseudomonadati</taxon>
        <taxon>Pseudomonadota</taxon>
        <taxon>Gammaproteobacteria</taxon>
        <taxon>Lysobacterales</taxon>
        <taxon>Lysobacteraceae</taxon>
        <taxon>Xanthomonas</taxon>
    </lineage>
</organism>
<proteinExistence type="predicted"/>
<reference evidence="2 3" key="1">
    <citation type="submission" date="2016-08" db="EMBL/GenBank/DDBJ databases">
        <title>Evolution of the type three secretion system and type three effector repertoires in Xanthomonas.</title>
        <authorList>
            <person name="Merda D."/>
            <person name="Briand M."/>
            <person name="Bosis E."/>
            <person name="Rousseau C."/>
            <person name="Portier P."/>
            <person name="Jacques M.-A."/>
            <person name="Fischer-Le Saux M."/>
        </authorList>
    </citation>
    <scope>NUCLEOTIDE SEQUENCE [LARGE SCALE GENOMIC DNA]</scope>
    <source>
        <strain evidence="2 3">CFBP 7409</strain>
    </source>
</reference>
<gene>
    <name evidence="2" type="ORF">XarbCFBP7409_08255</name>
</gene>
<dbReference type="AlphaFoldDB" id="A0A2S7A3X1"/>
<sequence length="69" mass="7421">MGAASAPTGTYLRRVLRWWAGEGPAAKPQLSRFRVWLDSRAIRNPNLQTHQTFAGPGCAPSPGMSKAAV</sequence>
<evidence type="ECO:0000256" key="1">
    <source>
        <dbReference type="SAM" id="MobiDB-lite"/>
    </source>
</evidence>
<protein>
    <submittedName>
        <fullName evidence="2">Uncharacterized protein</fullName>
    </submittedName>
</protein>
<dbReference type="Proteomes" id="UP000238049">
    <property type="component" value="Unassembled WGS sequence"/>
</dbReference>
<feature type="region of interest" description="Disordered" evidence="1">
    <location>
        <begin position="49"/>
        <end position="69"/>
    </location>
</feature>
<name>A0A2S7A3X1_9XANT</name>
<evidence type="ECO:0000313" key="2">
    <source>
        <dbReference type="EMBL" id="PPU01025.1"/>
    </source>
</evidence>
<dbReference type="EMBL" id="MDSL01000013">
    <property type="protein sequence ID" value="PPU01025.1"/>
    <property type="molecule type" value="Genomic_DNA"/>
</dbReference>
<comment type="caution">
    <text evidence="2">The sequence shown here is derived from an EMBL/GenBank/DDBJ whole genome shotgun (WGS) entry which is preliminary data.</text>
</comment>